<accession>A0A2H0UCF5</accession>
<evidence type="ECO:0000313" key="1">
    <source>
        <dbReference type="EMBL" id="PIR83455.1"/>
    </source>
</evidence>
<sequence length="82" mass="9462">MKKNFICTKKPVRTLLLKLEPYFLSHAERGEPFQIQDFFGGIHLCRRFAPTPFRLPIPISNFGGDVLTFARTHFARAERVVA</sequence>
<name>A0A2H0UCF5_9BACT</name>
<comment type="caution">
    <text evidence="1">The sequence shown here is derived from an EMBL/GenBank/DDBJ whole genome shotgun (WGS) entry which is preliminary data.</text>
</comment>
<reference evidence="2" key="1">
    <citation type="submission" date="2017-09" db="EMBL/GenBank/DDBJ databases">
        <title>Depth-based differentiation of microbial function through sediment-hosted aquifers and enrichment of novel symbionts in the deep terrestrial subsurface.</title>
        <authorList>
            <person name="Probst A.J."/>
            <person name="Ladd B."/>
            <person name="Jarett J.K."/>
            <person name="Geller-Mcgrath D.E."/>
            <person name="Sieber C.M.K."/>
            <person name="Emerson J.B."/>
            <person name="Anantharaman K."/>
            <person name="Thomas B.C."/>
            <person name="Malmstrom R."/>
            <person name="Stieglmeier M."/>
            <person name="Klingl A."/>
            <person name="Woyke T."/>
            <person name="Ryan C.M."/>
            <person name="Banfield J.F."/>
        </authorList>
    </citation>
    <scope>NUCLEOTIDE SEQUENCE [LARGE SCALE GENOMIC DNA]</scope>
</reference>
<organism evidence="1 2">
    <name type="scientific">Candidatus Kaiserbacteria bacterium CG10_big_fil_rev_8_21_14_0_10_56_12</name>
    <dbReference type="NCBI Taxonomy" id="1974611"/>
    <lineage>
        <taxon>Bacteria</taxon>
        <taxon>Candidatus Kaiseribacteriota</taxon>
    </lineage>
</organism>
<dbReference type="EMBL" id="PFBL01000003">
    <property type="protein sequence ID" value="PIR83455.1"/>
    <property type="molecule type" value="Genomic_DNA"/>
</dbReference>
<dbReference type="AlphaFoldDB" id="A0A2H0UCF5"/>
<dbReference type="Proteomes" id="UP000230179">
    <property type="component" value="Unassembled WGS sequence"/>
</dbReference>
<evidence type="ECO:0000313" key="2">
    <source>
        <dbReference type="Proteomes" id="UP000230179"/>
    </source>
</evidence>
<gene>
    <name evidence="1" type="ORF">COU19_00295</name>
</gene>
<protein>
    <submittedName>
        <fullName evidence="1">Uncharacterized protein</fullName>
    </submittedName>
</protein>
<proteinExistence type="predicted"/>